<dbReference type="AlphaFoldDB" id="A0A1C3K5R2"/>
<dbReference type="Proteomes" id="UP000078558">
    <property type="component" value="Chromosome I"/>
</dbReference>
<reference evidence="10 11" key="2">
    <citation type="submission" date="2017-08" db="EMBL/GenBank/DDBJ databases">
        <authorList>
            <person name="de Groot N.N."/>
        </authorList>
    </citation>
    <scope>NUCLEOTIDE SEQUENCE [LARGE SCALE GENOMIC DNA]</scope>
    <source>
        <strain evidence="10">Orrdi1</strain>
    </source>
</reference>
<keyword evidence="5 8" id="KW-0472">Membrane</keyword>
<dbReference type="GO" id="GO:0005886">
    <property type="term" value="C:plasma membrane"/>
    <property type="evidence" value="ECO:0007669"/>
    <property type="project" value="UniProtKB-SubCell"/>
</dbReference>
<dbReference type="STRING" id="1851544.ODI_00893"/>
<dbReference type="SUPFAM" id="SSF47928">
    <property type="entry name" value="N-terminal domain of the delta subunit of the F1F0-ATP synthase"/>
    <property type="match status" value="1"/>
</dbReference>
<evidence type="ECO:0000256" key="5">
    <source>
        <dbReference type="ARBA" id="ARBA00023136"/>
    </source>
</evidence>
<dbReference type="InterPro" id="IPR026015">
    <property type="entry name" value="ATP_synth_OSCP/delta_N_sf"/>
</dbReference>
<evidence type="ECO:0000256" key="7">
    <source>
        <dbReference type="ARBA" id="ARBA00023310"/>
    </source>
</evidence>
<dbReference type="OrthoDB" id="9816221at2"/>
<dbReference type="GO" id="GO:0046933">
    <property type="term" value="F:proton-transporting ATP synthase activity, rotational mechanism"/>
    <property type="evidence" value="ECO:0007669"/>
    <property type="project" value="UniProtKB-UniRule"/>
</dbReference>
<keyword evidence="4 8" id="KW-0406">Ion transport</keyword>
<gene>
    <name evidence="8" type="primary">atpH</name>
    <name evidence="9" type="ORF">ODI_00893</name>
    <name evidence="10" type="ORF">ODI_R4115</name>
</gene>
<protein>
    <recommendedName>
        <fullName evidence="8">ATP synthase subunit delta</fullName>
    </recommendedName>
    <alternativeName>
        <fullName evidence="8">ATP synthase F(1) sector subunit delta</fullName>
    </alternativeName>
    <alternativeName>
        <fullName evidence="8">F-type ATPase subunit delta</fullName>
        <shortName evidence="8">F-ATPase subunit delta</shortName>
    </alternativeName>
</protein>
<accession>A0A1C3K5R2</accession>
<evidence type="ECO:0000313" key="10">
    <source>
        <dbReference type="EMBL" id="SOE52363.1"/>
    </source>
</evidence>
<dbReference type="EMBL" id="FLRC01000044">
    <property type="protein sequence ID" value="SBT26768.1"/>
    <property type="molecule type" value="Genomic_DNA"/>
</dbReference>
<keyword evidence="11" id="KW-1185">Reference proteome</keyword>
<evidence type="ECO:0000313" key="11">
    <source>
        <dbReference type="Proteomes" id="UP000078558"/>
    </source>
</evidence>
<keyword evidence="2 8" id="KW-0813">Transport</keyword>
<dbReference type="InterPro" id="IPR000711">
    <property type="entry name" value="ATPase_OSCP/dsu"/>
</dbReference>
<comment type="function">
    <text evidence="8">F(1)F(0) ATP synthase produces ATP from ADP in the presence of a proton or sodium gradient. F-type ATPases consist of two structural domains, F(1) containing the extramembraneous catalytic core and F(0) containing the membrane proton channel, linked together by a central stalk and a peripheral stalk. During catalysis, ATP synthesis in the catalytic domain of F(1) is coupled via a rotary mechanism of the central stalk subunits to proton translocation.</text>
</comment>
<dbReference type="GO" id="GO:0045259">
    <property type="term" value="C:proton-transporting ATP synthase complex"/>
    <property type="evidence" value="ECO:0007669"/>
    <property type="project" value="UniProtKB-KW"/>
</dbReference>
<dbReference type="Pfam" id="PF00213">
    <property type="entry name" value="OSCP"/>
    <property type="match status" value="1"/>
</dbReference>
<keyword evidence="8" id="KW-1003">Cell membrane</keyword>
<dbReference type="NCBIfam" id="TIGR01145">
    <property type="entry name" value="ATP_synt_delta"/>
    <property type="match status" value="1"/>
</dbReference>
<dbReference type="GO" id="GO:0016787">
    <property type="term" value="F:hydrolase activity"/>
    <property type="evidence" value="ECO:0007669"/>
    <property type="project" value="UniProtKB-KW"/>
</dbReference>
<dbReference type="RefSeq" id="WP_067757159.1">
    <property type="nucleotide sequence ID" value="NZ_LT907988.1"/>
</dbReference>
<evidence type="ECO:0000256" key="6">
    <source>
        <dbReference type="ARBA" id="ARBA00023196"/>
    </source>
</evidence>
<reference evidence="9 11" key="1">
    <citation type="submission" date="2016-06" db="EMBL/GenBank/DDBJ databases">
        <authorList>
            <person name="Kjaerup R.B."/>
            <person name="Dalgaard T.S."/>
            <person name="Juul-Madsen H.R."/>
        </authorList>
    </citation>
    <scope>NUCLEOTIDE SEQUENCE [LARGE SCALE GENOMIC DNA]</scope>
    <source>
        <strain evidence="9">Orrdi1</strain>
    </source>
</reference>
<evidence type="ECO:0000256" key="4">
    <source>
        <dbReference type="ARBA" id="ARBA00023065"/>
    </source>
</evidence>
<evidence type="ECO:0000256" key="8">
    <source>
        <dbReference type="HAMAP-Rule" id="MF_01416"/>
    </source>
</evidence>
<keyword evidence="7 8" id="KW-0066">ATP synthesis</keyword>
<comment type="function">
    <text evidence="8">This protein is part of the stalk that links CF(0) to CF(1). It either transmits conformational changes from CF(0) to CF(1) or is implicated in proton conduction.</text>
</comment>
<evidence type="ECO:0000256" key="1">
    <source>
        <dbReference type="ARBA" id="ARBA00004370"/>
    </source>
</evidence>
<name>A0A1C3K5R2_9BURK</name>
<evidence type="ECO:0000256" key="3">
    <source>
        <dbReference type="ARBA" id="ARBA00022781"/>
    </source>
</evidence>
<dbReference type="EMBL" id="LT907988">
    <property type="protein sequence ID" value="SOE52363.1"/>
    <property type="molecule type" value="Genomic_DNA"/>
</dbReference>
<comment type="similarity">
    <text evidence="8">Belongs to the ATPase delta chain family.</text>
</comment>
<evidence type="ECO:0000313" key="9">
    <source>
        <dbReference type="EMBL" id="SBT26768.1"/>
    </source>
</evidence>
<proteinExistence type="inferred from homology"/>
<comment type="subcellular location">
    <subcellularLocation>
        <location evidence="8">Cell membrane</location>
        <topology evidence="8">Peripheral membrane protein</topology>
    </subcellularLocation>
    <subcellularLocation>
        <location evidence="1">Membrane</location>
    </subcellularLocation>
</comment>
<evidence type="ECO:0000256" key="2">
    <source>
        <dbReference type="ARBA" id="ARBA00022448"/>
    </source>
</evidence>
<keyword evidence="3 8" id="KW-0375">Hydrogen ion transport</keyword>
<dbReference type="NCBIfam" id="NF004402">
    <property type="entry name" value="PRK05758.2-2"/>
    <property type="match status" value="1"/>
</dbReference>
<dbReference type="PANTHER" id="PTHR11910">
    <property type="entry name" value="ATP SYNTHASE DELTA CHAIN"/>
    <property type="match status" value="1"/>
</dbReference>
<dbReference type="HAMAP" id="MF_01416">
    <property type="entry name" value="ATP_synth_delta_bact"/>
    <property type="match status" value="1"/>
</dbReference>
<dbReference type="PRINTS" id="PR00125">
    <property type="entry name" value="ATPASEDELTA"/>
</dbReference>
<keyword evidence="9" id="KW-0378">Hydrolase</keyword>
<dbReference type="KEGG" id="odi:ODI_R4115"/>
<sequence length="180" mass="19203">MAELSTVARPYAEALFGAARNDQATSLAGWSSLLADLAQVAANPEVGAVLSDPRLNQAQRVDLFLSLIKATLPQAARNFVELLVQNDRLLLLPEIASQFDVLKNRHEGVAVAEIASAFALSDEQVAELVAGLEKKFGRKLKPEVSLDASLIGGVRVTVGDQVLDTSVQAQLARMRDTLAA</sequence>
<organism evidence="9 11">
    <name type="scientific">Orrella dioscoreae</name>
    <dbReference type="NCBI Taxonomy" id="1851544"/>
    <lineage>
        <taxon>Bacteria</taxon>
        <taxon>Pseudomonadati</taxon>
        <taxon>Pseudomonadota</taxon>
        <taxon>Betaproteobacteria</taxon>
        <taxon>Burkholderiales</taxon>
        <taxon>Alcaligenaceae</taxon>
        <taxon>Orrella</taxon>
    </lineage>
</organism>
<dbReference type="Gene3D" id="1.10.520.20">
    <property type="entry name" value="N-terminal domain of the delta subunit of the F1F0-ATP synthase"/>
    <property type="match status" value="1"/>
</dbReference>
<keyword evidence="6 8" id="KW-0139">CF(1)</keyword>